<dbReference type="Proteomes" id="UP000245263">
    <property type="component" value="Chromosome 1"/>
</dbReference>
<sequence>MPIPNFNQSNVLPPFLPGKNPTLIDSVAPYRATLKEFIELFNTSDKRRKILIGFLKYRLYIKSLGFVKGFQWLDGSFLENIEKSQERNPNDIDLVTFAERPMTIQNEAEWSDFIDQNFEFFIPERLKTIYFCDAYFIDLGLKPDYIVKNTAYWFGLFSHQRETFLWKGMVEIALSDSEDSLISTLELEEQNA</sequence>
<dbReference type="Pfam" id="PF22014">
    <property type="entry name" value="DUF6932"/>
    <property type="match status" value="1"/>
</dbReference>
<evidence type="ECO:0000313" key="2">
    <source>
        <dbReference type="Proteomes" id="UP000245263"/>
    </source>
</evidence>
<accession>A0ABN6KL17</accession>
<dbReference type="RefSeq" id="WP_109020933.1">
    <property type="nucleotide sequence ID" value="NZ_AP025028.1"/>
</dbReference>
<evidence type="ECO:0000313" key="1">
    <source>
        <dbReference type="EMBL" id="BDA80163.1"/>
    </source>
</evidence>
<protein>
    <submittedName>
        <fullName evidence="1">Uncharacterized protein</fullName>
    </submittedName>
</protein>
<keyword evidence="2" id="KW-1185">Reference proteome</keyword>
<gene>
    <name evidence="1" type="ORF">LPTSP3_g30930</name>
</gene>
<proteinExistence type="predicted"/>
<dbReference type="InterPro" id="IPR053860">
    <property type="entry name" value="DUF6932"/>
</dbReference>
<name>A0ABN6KL17_9LEPT</name>
<organism evidence="1 2">
    <name type="scientific">Leptospira kobayashii</name>
    <dbReference type="NCBI Taxonomy" id="1917830"/>
    <lineage>
        <taxon>Bacteria</taxon>
        <taxon>Pseudomonadati</taxon>
        <taxon>Spirochaetota</taxon>
        <taxon>Spirochaetia</taxon>
        <taxon>Leptospirales</taxon>
        <taxon>Leptospiraceae</taxon>
        <taxon>Leptospira</taxon>
    </lineage>
</organism>
<dbReference type="EMBL" id="AP025028">
    <property type="protein sequence ID" value="BDA80163.1"/>
    <property type="molecule type" value="Genomic_DNA"/>
</dbReference>
<reference evidence="1 2" key="1">
    <citation type="submission" date="2021-08" db="EMBL/GenBank/DDBJ databases">
        <title>Complete genome sequence of Leptospira kobayashii strain E30.</title>
        <authorList>
            <person name="Nakao R."/>
            <person name="Nakamura S."/>
            <person name="Masuzawa T."/>
            <person name="Koizumi N."/>
        </authorList>
    </citation>
    <scope>NUCLEOTIDE SEQUENCE [LARGE SCALE GENOMIC DNA]</scope>
    <source>
        <strain evidence="1 2">E30</strain>
    </source>
</reference>